<feature type="transmembrane region" description="Helical" evidence="9">
    <location>
        <begin position="1005"/>
        <end position="1027"/>
    </location>
</feature>
<dbReference type="Gene3D" id="3.30.70.1320">
    <property type="entry name" value="Multidrug efflux transporter AcrB pore domain like"/>
    <property type="match status" value="1"/>
</dbReference>
<dbReference type="InterPro" id="IPR027463">
    <property type="entry name" value="AcrB_DN_DC_subdom"/>
</dbReference>
<reference evidence="10 11" key="1">
    <citation type="submission" date="2021-05" db="EMBL/GenBank/DDBJ databases">
        <title>Comparative genomic studies on the polysaccharide-degrading batcterial strains of the Flammeovirga genus.</title>
        <authorList>
            <person name="Zewei F."/>
            <person name="Zheng Z."/>
            <person name="Yu L."/>
            <person name="Ruyue G."/>
            <person name="Yanhong M."/>
            <person name="Yuanyuan C."/>
            <person name="Jingyan G."/>
            <person name="Wenjun H."/>
        </authorList>
    </citation>
    <scope>NUCLEOTIDE SEQUENCE [LARGE SCALE GENOMIC DNA]</scope>
    <source>
        <strain evidence="10 11">YS10</strain>
    </source>
</reference>
<keyword evidence="5" id="KW-1003">Cell membrane</keyword>
<feature type="transmembrane region" description="Helical" evidence="9">
    <location>
        <begin position="12"/>
        <end position="32"/>
    </location>
</feature>
<accession>A0ABX8GYL6</accession>
<dbReference type="NCBIfam" id="TIGR00914">
    <property type="entry name" value="2A0601"/>
    <property type="match status" value="1"/>
</dbReference>
<feature type="transmembrane region" description="Helical" evidence="9">
    <location>
        <begin position="449"/>
        <end position="466"/>
    </location>
</feature>
<feature type="transmembrane region" description="Helical" evidence="9">
    <location>
        <begin position="478"/>
        <end position="504"/>
    </location>
</feature>
<feature type="transmembrane region" description="Helical" evidence="9">
    <location>
        <begin position="901"/>
        <end position="919"/>
    </location>
</feature>
<dbReference type="InterPro" id="IPR004763">
    <property type="entry name" value="CusA-like"/>
</dbReference>
<feature type="transmembrane region" description="Helical" evidence="9">
    <location>
        <begin position="539"/>
        <end position="556"/>
    </location>
</feature>
<comment type="subcellular location">
    <subcellularLocation>
        <location evidence="1">Cell membrane</location>
        <topology evidence="1">Multi-pass membrane protein</topology>
    </subcellularLocation>
</comment>
<evidence type="ECO:0000313" key="11">
    <source>
        <dbReference type="Proteomes" id="UP000682802"/>
    </source>
</evidence>
<dbReference type="PANTHER" id="PTHR32063">
    <property type="match status" value="1"/>
</dbReference>
<comment type="similarity">
    <text evidence="2">Belongs to the outer membrane factor (OMF) (TC 1.B.17) family.</text>
</comment>
<proteinExistence type="inferred from homology"/>
<dbReference type="SUPFAM" id="SSF82693">
    <property type="entry name" value="Multidrug efflux transporter AcrB pore domain, PN1, PN2, PC1 and PC2 subdomains"/>
    <property type="match status" value="3"/>
</dbReference>
<dbReference type="Pfam" id="PF02321">
    <property type="entry name" value="OEP"/>
    <property type="match status" value="1"/>
</dbReference>
<feature type="transmembrane region" description="Helical" evidence="9">
    <location>
        <begin position="367"/>
        <end position="387"/>
    </location>
</feature>
<gene>
    <name evidence="10" type="ORF">KM029_04980</name>
</gene>
<dbReference type="SUPFAM" id="SSF56954">
    <property type="entry name" value="Outer membrane efflux proteins (OEP)"/>
    <property type="match status" value="1"/>
</dbReference>
<feature type="transmembrane region" description="Helical" evidence="9">
    <location>
        <begin position="1039"/>
        <end position="1061"/>
    </location>
</feature>
<feature type="transmembrane region" description="Helical" evidence="9">
    <location>
        <begin position="877"/>
        <end position="894"/>
    </location>
</feature>
<evidence type="ECO:0000313" key="10">
    <source>
        <dbReference type="EMBL" id="QWG08292.1"/>
    </source>
</evidence>
<evidence type="ECO:0000256" key="5">
    <source>
        <dbReference type="ARBA" id="ARBA00022475"/>
    </source>
</evidence>
<dbReference type="EMBL" id="CP076128">
    <property type="protein sequence ID" value="QWG08292.1"/>
    <property type="molecule type" value="Genomic_DNA"/>
</dbReference>
<dbReference type="RefSeq" id="WP_184679466.1">
    <property type="nucleotide sequence ID" value="NZ_CP076128.1"/>
</dbReference>
<evidence type="ECO:0000256" key="9">
    <source>
        <dbReference type="SAM" id="Phobius"/>
    </source>
</evidence>
<dbReference type="SUPFAM" id="SSF82714">
    <property type="entry name" value="Multidrug efflux transporter AcrB TolC docking domain, DN and DC subdomains"/>
    <property type="match status" value="2"/>
</dbReference>
<keyword evidence="7 9" id="KW-1133">Transmembrane helix</keyword>
<dbReference type="Gene3D" id="1.20.1600.10">
    <property type="entry name" value="Outer membrane efflux proteins (OEP)"/>
    <property type="match status" value="1"/>
</dbReference>
<protein>
    <submittedName>
        <fullName evidence="10">CusA/CzcA family heavy metal efflux RND transporter</fullName>
    </submittedName>
</protein>
<evidence type="ECO:0000256" key="4">
    <source>
        <dbReference type="ARBA" id="ARBA00022448"/>
    </source>
</evidence>
<dbReference type="Proteomes" id="UP000682802">
    <property type="component" value="Chromosome 1"/>
</dbReference>
<evidence type="ECO:0000256" key="3">
    <source>
        <dbReference type="ARBA" id="ARBA00010942"/>
    </source>
</evidence>
<dbReference type="Pfam" id="PF00873">
    <property type="entry name" value="ACR_tran"/>
    <property type="match status" value="1"/>
</dbReference>
<dbReference type="PANTHER" id="PTHR32063:SF24">
    <property type="entry name" value="CATION EFFLUX SYSTEM (ACRB_ACRD_ACRF FAMILY)"/>
    <property type="match status" value="1"/>
</dbReference>
<keyword evidence="6 9" id="KW-0812">Transmembrane</keyword>
<feature type="transmembrane region" description="Helical" evidence="9">
    <location>
        <begin position="393"/>
        <end position="419"/>
    </location>
</feature>
<dbReference type="InterPro" id="IPR001036">
    <property type="entry name" value="Acrflvin-R"/>
</dbReference>
<evidence type="ECO:0000256" key="7">
    <source>
        <dbReference type="ARBA" id="ARBA00022989"/>
    </source>
</evidence>
<feature type="transmembrane region" description="Helical" evidence="9">
    <location>
        <begin position="341"/>
        <end position="360"/>
    </location>
</feature>
<sequence>MINKIISFSINNKLFIGIFIIAWLCGGIWSIMNVPVDAVPDITNNQVQVITQAPSLGTEEIEQFITYPVELAMSNLPEVKEIRSVSRSGLSLVTIVFSDDIGTYLPRQLVQEKLAEVKENIPKGFGEPFIGPISTGLGEIYQYTLDVAPEYRNQYSLADLRTIQDWIVRRQMAMVSGVVEVNAFGGYIKEYEVAVRPDVLKSMGISLSQVFDALEVNNQNSGAAYIEKNHKANFIRGEGLARSLEDIENILVENQEGIPIKIRDIAKVHFGHAVRYGALTKEGQGEAVGGMILMLKGANSSDVIKAVQDRVALIQKSLPEGVQIKEFLARNKLIKKTTTTVRNNLIEGALIVIFILVLLLGNWRGGLVVASTIPLSLLFAFMMMYQFDVWANLMSLGAIDFGIIVDGAVIIVEATVFMLHKQIVGKTMLTQQERDETTFKASSKMMNSAFFGQLIILIVFAPILTLEGVEGKMFIPMALTFMFAMIGVMILCLTYVPMVSSLFIKVKPSTKLHIGDKIVRAIENFYAPILQTALNHGKTIIAVSLVTLVGAGYIFSTLGGEFMTQLDEGDIAYHVIMKPGSSLDETIMATTQIEKIMKDNFPEIEQVMSRIGVAEVPTDPMPMDVADCLVILKPKEEWTSASTKEELIDKIKAKISVVPGVNFEFTQPIEMRFNELISGVREDIAIKLFGEDLAILANKAEEISRIINDIDGIGDMKVEATAGLPQIAVKYKRQKLAQYGLSINELNVLIQTAFAGRSAGMIFEGEKRFDLVVRLDKQERESIEDLRELYVTIPNGNQIPLYLVADIDYELGPMQISRDNTQRRTYVGVNVRGRDIESVVDDIKSKLDTELDLPAGYFIRYGGQFENLERASKKLKIVVPIALASIFFLLFLALRSWKETIMINMAIPFATIGGIFGLWVRGMPFSISAGVGFVVLFGVAVLNGLVLIEGWNELKEEGVTDIKERITIGAKRRIRPILLTALTDILGFLPMAISTSAGAEVQQPLATVVIGGMITSTLLTLIVIPILYQMIENRNKLKVSPTVVLLVGGLIGSFFILPTAVQAQERPQNVISTLEEAIEVGVQQNGQIKIATADIEVQEQGKRAAIDINKTKITAQYGQYNSFNNDLAFEINQNIDFPTVYSKQKSLAKEKISGSEIKLIMTQNEIKKEIRAAWYELTYLVERQELLLFQDSLYQRFLYAATLRYETQATNFLEKASAETQVMQIQNDLFLLSSDIQIQQNTLRVLLQDTVGYVFKPKLLEKRKVEFTRSVEEVTNNPLLAYAQKQIDIANAEKKVASAEMLPGLNVGYFNNSMIGAATSDGGIATSSDRFQGVSFGVAIPLFYGSSKAKVNTAKLKAQMAQISAEQYKIQLEGQYTRLGQQILQLTGSLEYYETKALPQVERVIDNAQKSFENGAINYVEYFQNVNQSLELKYKYLTTLNNYNQAIIQLEYVVGN</sequence>
<keyword evidence="4" id="KW-0813">Transport</keyword>
<organism evidence="10 11">
    <name type="scientific">Flammeovirga kamogawensis</name>
    <dbReference type="NCBI Taxonomy" id="373891"/>
    <lineage>
        <taxon>Bacteria</taxon>
        <taxon>Pseudomonadati</taxon>
        <taxon>Bacteroidota</taxon>
        <taxon>Cytophagia</taxon>
        <taxon>Cytophagales</taxon>
        <taxon>Flammeovirgaceae</taxon>
        <taxon>Flammeovirga</taxon>
    </lineage>
</organism>
<comment type="similarity">
    <text evidence="3">Belongs to the resistance-nodulation-cell division (RND) (TC 2.A.6) family.</text>
</comment>
<dbReference type="Gene3D" id="1.20.1640.10">
    <property type="entry name" value="Multidrug efflux transporter AcrB transmembrane domain"/>
    <property type="match status" value="2"/>
</dbReference>
<keyword evidence="11" id="KW-1185">Reference proteome</keyword>
<dbReference type="PRINTS" id="PR00702">
    <property type="entry name" value="ACRIFLAVINRP"/>
</dbReference>
<dbReference type="SUPFAM" id="SSF82866">
    <property type="entry name" value="Multidrug efflux transporter AcrB transmembrane domain"/>
    <property type="match status" value="2"/>
</dbReference>
<evidence type="ECO:0000256" key="8">
    <source>
        <dbReference type="ARBA" id="ARBA00023136"/>
    </source>
</evidence>
<dbReference type="InterPro" id="IPR003423">
    <property type="entry name" value="OMP_efflux"/>
</dbReference>
<evidence type="ECO:0000256" key="6">
    <source>
        <dbReference type="ARBA" id="ARBA00022692"/>
    </source>
</evidence>
<evidence type="ECO:0000256" key="1">
    <source>
        <dbReference type="ARBA" id="ARBA00004651"/>
    </source>
</evidence>
<feature type="transmembrane region" description="Helical" evidence="9">
    <location>
        <begin position="925"/>
        <end position="948"/>
    </location>
</feature>
<evidence type="ECO:0000256" key="2">
    <source>
        <dbReference type="ARBA" id="ARBA00007613"/>
    </source>
</evidence>
<dbReference type="Gene3D" id="3.30.70.1440">
    <property type="entry name" value="Multidrug efflux transporter AcrB pore domain"/>
    <property type="match status" value="1"/>
</dbReference>
<name>A0ABX8GYL6_9BACT</name>
<keyword evidence="8 9" id="KW-0472">Membrane</keyword>
<feature type="transmembrane region" description="Helical" evidence="9">
    <location>
        <begin position="974"/>
        <end position="993"/>
    </location>
</feature>
<dbReference type="Gene3D" id="3.30.70.1430">
    <property type="entry name" value="Multidrug efflux transporter AcrB pore domain"/>
    <property type="match status" value="2"/>
</dbReference>
<dbReference type="Gene3D" id="3.30.2090.10">
    <property type="entry name" value="Multidrug efflux transporter AcrB TolC docking domain, DN and DC subdomains"/>
    <property type="match status" value="2"/>
</dbReference>